<name>A0A679BCZ1_ORYNI</name>
<dbReference type="EMBL" id="AP018874">
    <property type="protein sequence ID" value="BBF89872.1"/>
    <property type="molecule type" value="Genomic_DNA"/>
</dbReference>
<proteinExistence type="predicted"/>
<organism evidence="2">
    <name type="scientific">Oryza nivara</name>
    <name type="common">Indian wild rice</name>
    <name type="synonym">Oryza sativa f. spontanea</name>
    <dbReference type="NCBI Taxonomy" id="4536"/>
    <lineage>
        <taxon>Eukaryota</taxon>
        <taxon>Viridiplantae</taxon>
        <taxon>Streptophyta</taxon>
        <taxon>Embryophyta</taxon>
        <taxon>Tracheophyta</taxon>
        <taxon>Spermatophyta</taxon>
        <taxon>Magnoliopsida</taxon>
        <taxon>Liliopsida</taxon>
        <taxon>Poales</taxon>
        <taxon>Poaceae</taxon>
        <taxon>BOP clade</taxon>
        <taxon>Oryzoideae</taxon>
        <taxon>Oryzeae</taxon>
        <taxon>Oryzinae</taxon>
        <taxon>Oryza</taxon>
    </lineage>
</organism>
<accession>A0A679BCZ1</accession>
<evidence type="ECO:0000256" key="1">
    <source>
        <dbReference type="SAM" id="MobiDB-lite"/>
    </source>
</evidence>
<reference evidence="2" key="1">
    <citation type="submission" date="2018-08" db="EMBL/GenBank/DDBJ databases">
        <title>Oryza nivara genomic DNA, chromosome 11, BAC clone:BBa0051A07.</title>
        <authorList>
            <person name="Wu J."/>
            <person name="Kanamori H."/>
        </authorList>
    </citation>
    <scope>NUCLEOTIDE SEQUENCE</scope>
    <source>
        <strain evidence="2">W0106</strain>
    </source>
</reference>
<sequence length="89" mass="10202">MSDLASDMDSEKGTRPMRYRRHRRRQPPRRAPCSPLIATMIKRRHTRMLSFPLLTADSHHVGSAVAVDLGSLWFQAIAIFYAGLTTYEE</sequence>
<feature type="region of interest" description="Disordered" evidence="1">
    <location>
        <begin position="1"/>
        <end position="33"/>
    </location>
</feature>
<protein>
    <submittedName>
        <fullName evidence="2">Uncharacterized protein</fullName>
    </submittedName>
</protein>
<dbReference type="AlphaFoldDB" id="A0A679BCZ1"/>
<feature type="compositionally biased region" description="Basic residues" evidence="1">
    <location>
        <begin position="15"/>
        <end position="28"/>
    </location>
</feature>
<gene>
    <name evidence="2" type="primary">BBa0051A07.33</name>
</gene>
<evidence type="ECO:0000313" key="2">
    <source>
        <dbReference type="EMBL" id="BBF89872.1"/>
    </source>
</evidence>